<dbReference type="GO" id="GO:0005524">
    <property type="term" value="F:ATP binding"/>
    <property type="evidence" value="ECO:0007669"/>
    <property type="project" value="UniProtKB-KW"/>
</dbReference>
<dbReference type="PROSITE" id="PS50893">
    <property type="entry name" value="ABC_TRANSPORTER_2"/>
    <property type="match status" value="1"/>
</dbReference>
<name>A0A1I2EWU5_9BACL</name>
<keyword evidence="3" id="KW-0547">Nucleotide-binding</keyword>
<evidence type="ECO:0000313" key="7">
    <source>
        <dbReference type="Proteomes" id="UP000183410"/>
    </source>
</evidence>
<dbReference type="InterPro" id="IPR003593">
    <property type="entry name" value="AAA+_ATPase"/>
</dbReference>
<evidence type="ECO:0000313" key="6">
    <source>
        <dbReference type="EMBL" id="SFE97077.1"/>
    </source>
</evidence>
<dbReference type="AlphaFoldDB" id="A0A1I2EWU5"/>
<dbReference type="SUPFAM" id="SSF52540">
    <property type="entry name" value="P-loop containing nucleoside triphosphate hydrolases"/>
    <property type="match status" value="1"/>
</dbReference>
<dbReference type="InterPro" id="IPR027417">
    <property type="entry name" value="P-loop_NTPase"/>
</dbReference>
<comment type="similarity">
    <text evidence="1">Belongs to the ABC transporter superfamily.</text>
</comment>
<dbReference type="InterPro" id="IPR003439">
    <property type="entry name" value="ABC_transporter-like_ATP-bd"/>
</dbReference>
<evidence type="ECO:0000256" key="2">
    <source>
        <dbReference type="ARBA" id="ARBA00022448"/>
    </source>
</evidence>
<dbReference type="Pfam" id="PF00005">
    <property type="entry name" value="ABC_tran"/>
    <property type="match status" value="1"/>
</dbReference>
<reference evidence="7" key="1">
    <citation type="submission" date="2016-10" db="EMBL/GenBank/DDBJ databases">
        <authorList>
            <person name="Varghese N."/>
            <person name="Submissions S."/>
        </authorList>
    </citation>
    <scope>NUCLEOTIDE SEQUENCE [LARGE SCALE GENOMIC DNA]</scope>
    <source>
        <strain evidence="7">CGMCC 1.10223</strain>
    </source>
</reference>
<feature type="domain" description="ABC transporter" evidence="5">
    <location>
        <begin position="6"/>
        <end position="231"/>
    </location>
</feature>
<dbReference type="InterPro" id="IPR050763">
    <property type="entry name" value="ABC_transporter_ATP-binding"/>
</dbReference>
<dbReference type="PANTHER" id="PTHR42711">
    <property type="entry name" value="ABC TRANSPORTER ATP-BINDING PROTEIN"/>
    <property type="match status" value="1"/>
</dbReference>
<keyword evidence="4 6" id="KW-0067">ATP-binding</keyword>
<protein>
    <submittedName>
        <fullName evidence="6">ABC-2 type transport system ATP-binding protein</fullName>
    </submittedName>
</protein>
<evidence type="ECO:0000256" key="3">
    <source>
        <dbReference type="ARBA" id="ARBA00022741"/>
    </source>
</evidence>
<gene>
    <name evidence="6" type="ORF">SAMN04487969_11091</name>
</gene>
<dbReference type="SMART" id="SM00382">
    <property type="entry name" value="AAA"/>
    <property type="match status" value="1"/>
</dbReference>
<dbReference type="EMBL" id="FONN01000010">
    <property type="protein sequence ID" value="SFE97077.1"/>
    <property type="molecule type" value="Genomic_DNA"/>
</dbReference>
<dbReference type="InterPro" id="IPR017871">
    <property type="entry name" value="ABC_transporter-like_CS"/>
</dbReference>
<evidence type="ECO:0000259" key="5">
    <source>
        <dbReference type="PROSITE" id="PS50893"/>
    </source>
</evidence>
<keyword evidence="7" id="KW-1185">Reference proteome</keyword>
<organism evidence="6 7">
    <name type="scientific">Paenibacillus algorifonticola</name>
    <dbReference type="NCBI Taxonomy" id="684063"/>
    <lineage>
        <taxon>Bacteria</taxon>
        <taxon>Bacillati</taxon>
        <taxon>Bacillota</taxon>
        <taxon>Bacilli</taxon>
        <taxon>Bacillales</taxon>
        <taxon>Paenibacillaceae</taxon>
        <taxon>Paenibacillus</taxon>
    </lineage>
</organism>
<sequence length="242" mass="27102">MRRTMIKVDSVCKAYGSNQAVDNISLRVKEGELFGIIGTNGAGKTTLLEMLMGLRQPDKGQIEVLGINPAAEASELQEHIGLHLQSISLVDKLNVREALEMFRSFYKCSTEMKEIIDRFGLESYLDRPVRRLSGGWRQRVALAISVVNNPKIIFLDEPTTGLDMQAREEYWSIILELKRQGKTIVLSCHDMGEMQHHCDRIAVLRQGNLVKCDTPKRLISQIPAGGLTMEAVYVHFAYAGAV</sequence>
<evidence type="ECO:0000256" key="4">
    <source>
        <dbReference type="ARBA" id="ARBA00022840"/>
    </source>
</evidence>
<dbReference type="Gene3D" id="3.40.50.300">
    <property type="entry name" value="P-loop containing nucleotide triphosphate hydrolases"/>
    <property type="match status" value="1"/>
</dbReference>
<dbReference type="PANTHER" id="PTHR42711:SF5">
    <property type="entry name" value="ABC TRANSPORTER ATP-BINDING PROTEIN NATA"/>
    <property type="match status" value="1"/>
</dbReference>
<keyword evidence="2" id="KW-0813">Transport</keyword>
<dbReference type="Proteomes" id="UP000183410">
    <property type="component" value="Unassembled WGS sequence"/>
</dbReference>
<dbReference type="CDD" id="cd03230">
    <property type="entry name" value="ABC_DR_subfamily_A"/>
    <property type="match status" value="1"/>
</dbReference>
<proteinExistence type="inferred from homology"/>
<accession>A0A1I2EWU5</accession>
<dbReference type="PROSITE" id="PS00211">
    <property type="entry name" value="ABC_TRANSPORTER_1"/>
    <property type="match status" value="1"/>
</dbReference>
<evidence type="ECO:0000256" key="1">
    <source>
        <dbReference type="ARBA" id="ARBA00005417"/>
    </source>
</evidence>
<dbReference type="GO" id="GO:0016887">
    <property type="term" value="F:ATP hydrolysis activity"/>
    <property type="evidence" value="ECO:0007669"/>
    <property type="project" value="InterPro"/>
</dbReference>